<proteinExistence type="predicted"/>
<evidence type="ECO:0000259" key="1">
    <source>
        <dbReference type="PROSITE" id="PS51186"/>
    </source>
</evidence>
<dbReference type="GeneID" id="101239524"/>
<dbReference type="InterPro" id="IPR000182">
    <property type="entry name" value="GNAT_dom"/>
</dbReference>
<keyword evidence="2" id="KW-1185">Reference proteome</keyword>
<organism evidence="2 3">
    <name type="scientific">Hydra vulgaris</name>
    <name type="common">Hydra</name>
    <name type="synonym">Hydra attenuata</name>
    <dbReference type="NCBI Taxonomy" id="6087"/>
    <lineage>
        <taxon>Eukaryota</taxon>
        <taxon>Metazoa</taxon>
        <taxon>Cnidaria</taxon>
        <taxon>Hydrozoa</taxon>
        <taxon>Hydroidolina</taxon>
        <taxon>Anthoathecata</taxon>
        <taxon>Aplanulata</taxon>
        <taxon>Hydridae</taxon>
        <taxon>Hydra</taxon>
    </lineage>
</organism>
<dbReference type="InterPro" id="IPR016181">
    <property type="entry name" value="Acyl_CoA_acyltransferase"/>
</dbReference>
<name>A0ABM4BKA5_HYDVU</name>
<accession>A0ABM4BKA5</accession>
<dbReference type="SUPFAM" id="SSF55729">
    <property type="entry name" value="Acyl-CoA N-acyltransferases (Nat)"/>
    <property type="match status" value="1"/>
</dbReference>
<evidence type="ECO:0000313" key="2">
    <source>
        <dbReference type="Proteomes" id="UP001652625"/>
    </source>
</evidence>
<dbReference type="Proteomes" id="UP001652625">
    <property type="component" value="Chromosome 03"/>
</dbReference>
<feature type="domain" description="N-acetyltransferase" evidence="1">
    <location>
        <begin position="26"/>
        <end position="183"/>
    </location>
</feature>
<protein>
    <submittedName>
        <fullName evidence="3">Ribosomal-protein-serine acetyltransferase isoform X2</fullName>
    </submittedName>
</protein>
<reference evidence="3" key="1">
    <citation type="submission" date="2025-08" db="UniProtKB">
        <authorList>
            <consortium name="RefSeq"/>
        </authorList>
    </citation>
    <scope>IDENTIFICATION</scope>
</reference>
<dbReference type="PANTHER" id="PTHR43792">
    <property type="entry name" value="GNAT FAMILY, PUTATIVE (AFU_ORTHOLOGUE AFUA_3G00765)-RELATED-RELATED"/>
    <property type="match status" value="1"/>
</dbReference>
<sequence length="183" mass="20976">MVDFVEISLLSERLTLKRICPELHVVEINAAVTDSFDSLVQWLPWSINPPTIEETLKALIRVAADPHYAFRIYLNQSQQLIGQCGIKLISEADSVKKTYEIGYWLHKNFTGKGYMHEAVLCLLNFSVTKLMAERFIICCDEKNIKSQNVALKCGFKLIKKIELTFDARPDWGLCTDFVFEKVV</sequence>
<dbReference type="PROSITE" id="PS51186">
    <property type="entry name" value="GNAT"/>
    <property type="match status" value="1"/>
</dbReference>
<evidence type="ECO:0000313" key="3">
    <source>
        <dbReference type="RefSeq" id="XP_065649455.1"/>
    </source>
</evidence>
<dbReference type="InterPro" id="IPR051531">
    <property type="entry name" value="N-acetyltransferase"/>
</dbReference>
<dbReference type="RefSeq" id="XP_065649455.1">
    <property type="nucleotide sequence ID" value="XM_065793383.1"/>
</dbReference>
<dbReference type="Pfam" id="PF13302">
    <property type="entry name" value="Acetyltransf_3"/>
    <property type="match status" value="1"/>
</dbReference>
<gene>
    <name evidence="3" type="primary">LOC101239524</name>
</gene>
<dbReference type="Gene3D" id="3.40.630.30">
    <property type="match status" value="1"/>
</dbReference>